<feature type="transmembrane region" description="Helical" evidence="2">
    <location>
        <begin position="97"/>
        <end position="119"/>
    </location>
</feature>
<dbReference type="Pfam" id="PF00499">
    <property type="entry name" value="Oxidored_q3"/>
    <property type="match status" value="1"/>
</dbReference>
<dbReference type="EMBL" id="FQ312005">
    <property type="protein sequence ID" value="CBW24968.1"/>
    <property type="molecule type" value="Genomic_DNA"/>
</dbReference>
<dbReference type="PATRIC" id="fig|862908.3.peg.25"/>
<dbReference type="EC" id="7.1.1.-" evidence="2"/>
<accession>E1X1P9</accession>
<dbReference type="GO" id="GO:0048038">
    <property type="term" value="F:quinone binding"/>
    <property type="evidence" value="ECO:0007669"/>
    <property type="project" value="UniProtKB-UniRule"/>
</dbReference>
<protein>
    <recommendedName>
        <fullName evidence="2">NADH-quinone oxidoreductase subunit J</fullName>
        <ecNumber evidence="2">7.1.1.-</ecNumber>
    </recommendedName>
</protein>
<organism evidence="3 4">
    <name type="scientific">Halobacteriovorax marinus (strain ATCC BAA-682 / DSM 15412 / SJ)</name>
    <name type="common">Bacteriovorax marinus</name>
    <dbReference type="NCBI Taxonomy" id="862908"/>
    <lineage>
        <taxon>Bacteria</taxon>
        <taxon>Pseudomonadati</taxon>
        <taxon>Bdellovibrionota</taxon>
        <taxon>Bacteriovoracia</taxon>
        <taxon>Bacteriovoracales</taxon>
        <taxon>Halobacteriovoraceae</taxon>
        <taxon>Halobacteriovorax</taxon>
    </lineage>
</organism>
<keyword evidence="2" id="KW-0520">NAD</keyword>
<dbReference type="STRING" id="862908.BMS_0026"/>
<comment type="subcellular location">
    <subcellularLocation>
        <location evidence="2">Cell membrane</location>
        <topology evidence="2">Multi-pass membrane protein</topology>
    </subcellularLocation>
</comment>
<dbReference type="eggNOG" id="COG0839">
    <property type="taxonomic scope" value="Bacteria"/>
</dbReference>
<gene>
    <name evidence="3" type="primary">nuoJ</name>
    <name evidence="3" type="ordered locus">BMS_0026</name>
</gene>
<name>E1X1P9_HALMS</name>
<dbReference type="OrthoDB" id="13239at2"/>
<keyword evidence="2" id="KW-0472">Membrane</keyword>
<dbReference type="GO" id="GO:0008137">
    <property type="term" value="F:NADH dehydrogenase (ubiquinone) activity"/>
    <property type="evidence" value="ECO:0007669"/>
    <property type="project" value="UniProtKB-UniRule"/>
</dbReference>
<comment type="catalytic activity">
    <reaction evidence="2">
        <text>a quinone + NADH + 5 H(+)(in) = a quinol + NAD(+) + 4 H(+)(out)</text>
        <dbReference type="Rhea" id="RHEA:57888"/>
        <dbReference type="ChEBI" id="CHEBI:15378"/>
        <dbReference type="ChEBI" id="CHEBI:24646"/>
        <dbReference type="ChEBI" id="CHEBI:57540"/>
        <dbReference type="ChEBI" id="CHEBI:57945"/>
        <dbReference type="ChEBI" id="CHEBI:132124"/>
    </reaction>
</comment>
<evidence type="ECO:0000313" key="4">
    <source>
        <dbReference type="Proteomes" id="UP000008963"/>
    </source>
</evidence>
<dbReference type="Gene3D" id="1.20.120.1200">
    <property type="entry name" value="NADH-ubiquinone/plastoquinone oxidoreductase chain 6, subunit NuoJ"/>
    <property type="match status" value="1"/>
</dbReference>
<evidence type="ECO:0000256" key="1">
    <source>
        <dbReference type="ARBA" id="ARBA00005698"/>
    </source>
</evidence>
<dbReference type="InterPro" id="IPR042106">
    <property type="entry name" value="Nuo/plastoQ_OxRdtase_6_NuoJ"/>
</dbReference>
<keyword evidence="4" id="KW-1185">Reference proteome</keyword>
<dbReference type="PANTHER" id="PTHR33269:SF17">
    <property type="entry name" value="NADH-UBIQUINONE OXIDOREDUCTASE CHAIN 6"/>
    <property type="match status" value="1"/>
</dbReference>
<dbReference type="Proteomes" id="UP000008963">
    <property type="component" value="Chromosome"/>
</dbReference>
<dbReference type="RefSeq" id="WP_014242757.1">
    <property type="nucleotide sequence ID" value="NC_016620.1"/>
</dbReference>
<dbReference type="KEGG" id="bmx:BMS_0026"/>
<sequence>MFINIMFILSALLTLAGAYGVVASRNIMHACVYLLASLFGIAGLYATLGADFLAATQMVVYAGGVVILMLFAIMLTGGHKEAMNRFGINKIPSMGTVRTFVIGTLSALVLGSVAFKIIAGMTKHVPGELPEFTTTVEKLGVLLLTDHILAFEISSVLLLGALVGAAVISRPRKQ</sequence>
<dbReference type="PANTHER" id="PTHR33269">
    <property type="entry name" value="NADH-UBIQUINONE OXIDOREDUCTASE CHAIN 6"/>
    <property type="match status" value="1"/>
</dbReference>
<evidence type="ECO:0000256" key="2">
    <source>
        <dbReference type="RuleBase" id="RU004429"/>
    </source>
</evidence>
<feature type="transmembrane region" description="Helical" evidence="2">
    <location>
        <begin position="30"/>
        <end position="48"/>
    </location>
</feature>
<dbReference type="GO" id="GO:0005886">
    <property type="term" value="C:plasma membrane"/>
    <property type="evidence" value="ECO:0007669"/>
    <property type="project" value="UniProtKB-SubCell"/>
</dbReference>
<dbReference type="HOGENOM" id="CLU_085957_2_2_7"/>
<dbReference type="InterPro" id="IPR001457">
    <property type="entry name" value="NADH_UbQ/plastoQ_OxRdtase_su6"/>
</dbReference>
<feature type="transmembrane region" description="Helical" evidence="2">
    <location>
        <begin position="6"/>
        <end position="23"/>
    </location>
</feature>
<reference evidence="4" key="1">
    <citation type="journal article" date="2013" name="ISME J.">
        <title>A small predatory core genome in the divergent marine Bacteriovorax marinus SJ and the terrestrial Bdellovibrio bacteriovorus.</title>
        <authorList>
            <person name="Crossman L.C."/>
            <person name="Chen H."/>
            <person name="Cerdeno-Tarraga A.M."/>
            <person name="Brooks K."/>
            <person name="Quail M.A."/>
            <person name="Pineiro S.A."/>
            <person name="Hobley L."/>
            <person name="Sockett R.E."/>
            <person name="Bentley S.D."/>
            <person name="Parkhill J."/>
            <person name="Williams H.N."/>
            <person name="Stine O.C."/>
        </authorList>
    </citation>
    <scope>NUCLEOTIDE SEQUENCE [LARGE SCALE GENOMIC DNA]</scope>
    <source>
        <strain evidence="4">ATCC BAA-682 / DSM 15412 / SJ</strain>
    </source>
</reference>
<feature type="transmembrane region" description="Helical" evidence="2">
    <location>
        <begin position="148"/>
        <end position="168"/>
    </location>
</feature>
<keyword evidence="2" id="KW-1133">Transmembrane helix</keyword>
<dbReference type="AlphaFoldDB" id="E1X1P9"/>
<feature type="transmembrane region" description="Helical" evidence="2">
    <location>
        <begin position="54"/>
        <end position="76"/>
    </location>
</feature>
<keyword evidence="2" id="KW-0812">Transmembrane</keyword>
<comment type="function">
    <text evidence="2">NDH-1 shuttles electrons from NADH, via FMN and iron-sulfur (Fe-S) centers, to quinones in the respiratory chain. Couples the redox reaction to proton translocation (for every two electrons transferred, four hydrogen ions are translocated across the cytoplasmic membrane), and thus conserves the redox energy in a proton gradient.</text>
</comment>
<comment type="similarity">
    <text evidence="1 2">Belongs to the complex I subunit 6 family.</text>
</comment>
<keyword evidence="2" id="KW-1003">Cell membrane</keyword>
<keyword evidence="2" id="KW-0874">Quinone</keyword>
<proteinExistence type="inferred from homology"/>
<evidence type="ECO:0000313" key="3">
    <source>
        <dbReference type="EMBL" id="CBW24968.1"/>
    </source>
</evidence>